<dbReference type="InterPro" id="IPR001623">
    <property type="entry name" value="DnaJ_domain"/>
</dbReference>
<dbReference type="PROSITE" id="PS00636">
    <property type="entry name" value="DNAJ_1"/>
    <property type="match status" value="1"/>
</dbReference>
<dbReference type="PANTHER" id="PTHR44240">
    <property type="entry name" value="DNAJ DOMAIN (PROKARYOTIC HEAT SHOCK PROTEIN)-RELATED"/>
    <property type="match status" value="1"/>
</dbReference>
<evidence type="ECO:0000256" key="1">
    <source>
        <dbReference type="SAM" id="MobiDB-lite"/>
    </source>
</evidence>
<dbReference type="Proteomes" id="UP000036987">
    <property type="component" value="Unassembled WGS sequence"/>
</dbReference>
<protein>
    <submittedName>
        <fullName evidence="3">Chaperone protein dnaJ</fullName>
    </submittedName>
</protein>
<evidence type="ECO:0000259" key="2">
    <source>
        <dbReference type="PROSITE" id="PS50076"/>
    </source>
</evidence>
<sequence>MINTSAPSMSSFSVICPSQLDLHRPPSISPIASPRRPATITASYSTTTEKETSTHTSYNYSPYFSVVTAPPSPSLYDVLGVGAYATGPEIKSAYRNLARVYHPDVASGDTKEKSADQFMRIQDAYSTLSDPTKREEYDRTLLLANSTRKIYTKSASFSSYSSRRGYPVSPRTSPVTSGLKTRNWETDQCW</sequence>
<feature type="compositionally biased region" description="Polar residues" evidence="1">
    <location>
        <begin position="170"/>
        <end position="180"/>
    </location>
</feature>
<gene>
    <name evidence="3" type="ORF">ZOSMA_32G00540</name>
</gene>
<dbReference type="PRINTS" id="PR00625">
    <property type="entry name" value="JDOMAIN"/>
</dbReference>
<name>A0A0K9PAR4_ZOSMR</name>
<dbReference type="SUPFAM" id="SSF46565">
    <property type="entry name" value="Chaperone J-domain"/>
    <property type="match status" value="1"/>
</dbReference>
<comment type="caution">
    <text evidence="3">The sequence shown here is derived from an EMBL/GenBank/DDBJ whole genome shotgun (WGS) entry which is preliminary data.</text>
</comment>
<evidence type="ECO:0000313" key="4">
    <source>
        <dbReference type="Proteomes" id="UP000036987"/>
    </source>
</evidence>
<feature type="domain" description="J" evidence="2">
    <location>
        <begin position="74"/>
        <end position="141"/>
    </location>
</feature>
<dbReference type="InterPro" id="IPR018253">
    <property type="entry name" value="DnaJ_domain_CS"/>
</dbReference>
<proteinExistence type="predicted"/>
<dbReference type="PROSITE" id="PS50076">
    <property type="entry name" value="DNAJ_2"/>
    <property type="match status" value="1"/>
</dbReference>
<organism evidence="3 4">
    <name type="scientific">Zostera marina</name>
    <name type="common">Eelgrass</name>
    <dbReference type="NCBI Taxonomy" id="29655"/>
    <lineage>
        <taxon>Eukaryota</taxon>
        <taxon>Viridiplantae</taxon>
        <taxon>Streptophyta</taxon>
        <taxon>Embryophyta</taxon>
        <taxon>Tracheophyta</taxon>
        <taxon>Spermatophyta</taxon>
        <taxon>Magnoliopsida</taxon>
        <taxon>Liliopsida</taxon>
        <taxon>Zosteraceae</taxon>
        <taxon>Zostera</taxon>
    </lineage>
</organism>
<dbReference type="SMART" id="SM00271">
    <property type="entry name" value="DnaJ"/>
    <property type="match status" value="1"/>
</dbReference>
<dbReference type="InterPro" id="IPR052276">
    <property type="entry name" value="Diphthamide-biosynth_chaperone"/>
</dbReference>
<reference evidence="4" key="1">
    <citation type="journal article" date="2016" name="Nature">
        <title>The genome of the seagrass Zostera marina reveals angiosperm adaptation to the sea.</title>
        <authorList>
            <person name="Olsen J.L."/>
            <person name="Rouze P."/>
            <person name="Verhelst B."/>
            <person name="Lin Y.-C."/>
            <person name="Bayer T."/>
            <person name="Collen J."/>
            <person name="Dattolo E."/>
            <person name="De Paoli E."/>
            <person name="Dittami S."/>
            <person name="Maumus F."/>
            <person name="Michel G."/>
            <person name="Kersting A."/>
            <person name="Lauritano C."/>
            <person name="Lohaus R."/>
            <person name="Toepel M."/>
            <person name="Tonon T."/>
            <person name="Vanneste K."/>
            <person name="Amirebrahimi M."/>
            <person name="Brakel J."/>
            <person name="Bostroem C."/>
            <person name="Chovatia M."/>
            <person name="Grimwood J."/>
            <person name="Jenkins J.W."/>
            <person name="Jueterbock A."/>
            <person name="Mraz A."/>
            <person name="Stam W.T."/>
            <person name="Tice H."/>
            <person name="Bornberg-Bauer E."/>
            <person name="Green P.J."/>
            <person name="Pearson G.A."/>
            <person name="Procaccini G."/>
            <person name="Duarte C.M."/>
            <person name="Schmutz J."/>
            <person name="Reusch T.B.H."/>
            <person name="Van de Peer Y."/>
        </authorList>
    </citation>
    <scope>NUCLEOTIDE SEQUENCE [LARGE SCALE GENOMIC DNA]</scope>
    <source>
        <strain evidence="4">cv. Finnish</strain>
    </source>
</reference>
<dbReference type="AlphaFoldDB" id="A0A0K9PAR4"/>
<dbReference type="OrthoDB" id="445556at2759"/>
<accession>A0A0K9PAR4</accession>
<keyword evidence="4" id="KW-1185">Reference proteome</keyword>
<dbReference type="Pfam" id="PF00226">
    <property type="entry name" value="DnaJ"/>
    <property type="match status" value="1"/>
</dbReference>
<evidence type="ECO:0000313" key="3">
    <source>
        <dbReference type="EMBL" id="KMZ65270.1"/>
    </source>
</evidence>
<dbReference type="GO" id="GO:0009507">
    <property type="term" value="C:chloroplast"/>
    <property type="evidence" value="ECO:0000318"/>
    <property type="project" value="GO_Central"/>
</dbReference>
<dbReference type="PANTHER" id="PTHR44240:SF10">
    <property type="entry name" value="J DOMAIN-CONTAINING PROTEIN"/>
    <property type="match status" value="1"/>
</dbReference>
<dbReference type="GO" id="GO:0005783">
    <property type="term" value="C:endoplasmic reticulum"/>
    <property type="evidence" value="ECO:0007669"/>
    <property type="project" value="UniProtKB-ARBA"/>
</dbReference>
<dbReference type="InterPro" id="IPR036869">
    <property type="entry name" value="J_dom_sf"/>
</dbReference>
<dbReference type="STRING" id="29655.A0A0K9PAR4"/>
<feature type="region of interest" description="Disordered" evidence="1">
    <location>
        <begin position="166"/>
        <end position="190"/>
    </location>
</feature>
<dbReference type="CDD" id="cd06257">
    <property type="entry name" value="DnaJ"/>
    <property type="match status" value="1"/>
</dbReference>
<dbReference type="EMBL" id="LFYR01001054">
    <property type="protein sequence ID" value="KMZ65270.1"/>
    <property type="molecule type" value="Genomic_DNA"/>
</dbReference>
<dbReference type="Gene3D" id="1.10.287.110">
    <property type="entry name" value="DnaJ domain"/>
    <property type="match status" value="1"/>
</dbReference>